<dbReference type="InterPro" id="IPR036890">
    <property type="entry name" value="HATPase_C_sf"/>
</dbReference>
<accession>A0A4Q2EIN1</accession>
<evidence type="ECO:0000256" key="9">
    <source>
        <dbReference type="SAM" id="Phobius"/>
    </source>
</evidence>
<dbReference type="GO" id="GO:0046983">
    <property type="term" value="F:protein dimerization activity"/>
    <property type="evidence" value="ECO:0007669"/>
    <property type="project" value="InterPro"/>
</dbReference>
<keyword evidence="3" id="KW-0597">Phosphoprotein</keyword>
<dbReference type="SUPFAM" id="SSF55874">
    <property type="entry name" value="ATPase domain of HSP90 chaperone/DNA topoisomerase II/histidine kinase"/>
    <property type="match status" value="1"/>
</dbReference>
<keyword evidence="4" id="KW-0808">Transferase</keyword>
<comment type="catalytic activity">
    <reaction evidence="1">
        <text>ATP + protein L-histidine = ADP + protein N-phospho-L-histidine.</text>
        <dbReference type="EC" id="2.7.13.3"/>
    </reaction>
</comment>
<feature type="transmembrane region" description="Helical" evidence="9">
    <location>
        <begin position="138"/>
        <end position="160"/>
    </location>
</feature>
<dbReference type="CDD" id="cd16917">
    <property type="entry name" value="HATPase_UhpB-NarQ-NarX-like"/>
    <property type="match status" value="1"/>
</dbReference>
<proteinExistence type="predicted"/>
<evidence type="ECO:0000256" key="1">
    <source>
        <dbReference type="ARBA" id="ARBA00000085"/>
    </source>
</evidence>
<dbReference type="PANTHER" id="PTHR24421:SF10">
    <property type="entry name" value="NITRATE_NITRITE SENSOR PROTEIN NARQ"/>
    <property type="match status" value="1"/>
</dbReference>
<keyword evidence="5" id="KW-0547">Nucleotide-binding</keyword>
<dbReference type="AlphaFoldDB" id="A0A4Q2EIN1"/>
<dbReference type="InterPro" id="IPR011712">
    <property type="entry name" value="Sig_transdc_His_kin_sub3_dim/P"/>
</dbReference>
<reference evidence="11 12" key="1">
    <citation type="submission" date="2018-01" db="EMBL/GenBank/DDBJ databases">
        <title>Lactibacter flavus gen. nov., sp. nov., a novel bacterium of the family Propionibacteriaceae isolated from raw milk and dairy products.</title>
        <authorList>
            <person name="Wenning M."/>
            <person name="Breitenwieser F."/>
            <person name="Huptas C."/>
            <person name="von Neubeck M."/>
            <person name="Busse H.-J."/>
            <person name="Scherer S."/>
        </authorList>
    </citation>
    <scope>NUCLEOTIDE SEQUENCE [LARGE SCALE GENOMIC DNA]</scope>
    <source>
        <strain evidence="11 12">VG341</strain>
    </source>
</reference>
<keyword evidence="8" id="KW-0902">Two-component regulatory system</keyword>
<keyword evidence="7" id="KW-0067">ATP-binding</keyword>
<dbReference type="GO" id="GO:0016020">
    <property type="term" value="C:membrane"/>
    <property type="evidence" value="ECO:0007669"/>
    <property type="project" value="InterPro"/>
</dbReference>
<sequence>MGRPDDPNRSSRERCWRHTMLLVARFEVAYERLDGGEYAPWWHSLALILLTSFCMMLSTVFSPAGWALQSDPKSAGLANAAMLGMLVSLTAPVALIWRHRAPFWFTLVAAIVPLVLPVGMVPALVLLAALIGRRRGPAVWWTLGAVGLSTFVVLTLDALAQPRNASLSKMFLASGSESNEPVAIPVWHVWVAGVILVAAAWGIGLLLRSQRGERNRIHQVRQQQVAVSRLGDEVARRQERERIAREVHDVMGHRLSVLNLHAGALEMNAGDDARLHDSASLVRESAGKAMEDLRSLLGVLREPLGEEPVAIPLARLPEVVAESFGAGQMINSSIYIADPERADPALSRAVYRIVQEVLTNARKHAPDSPVTLSVQGAPARGIVIDACNRYRATGRTPQPGSARGLQGITERAELLGGSMKYGLTAGGTVFRVTVTLPWREASGV</sequence>
<feature type="domain" description="Signal transduction histidine kinase subgroup 3 dimerisation and phosphoacceptor" evidence="10">
    <location>
        <begin position="239"/>
        <end position="303"/>
    </location>
</feature>
<feature type="transmembrane region" description="Helical" evidence="9">
    <location>
        <begin position="187"/>
        <end position="207"/>
    </location>
</feature>
<dbReference type="InterPro" id="IPR050482">
    <property type="entry name" value="Sensor_HK_TwoCompSys"/>
</dbReference>
<keyword evidence="9" id="KW-0812">Transmembrane</keyword>
<evidence type="ECO:0000313" key="11">
    <source>
        <dbReference type="EMBL" id="RXW32586.1"/>
    </source>
</evidence>
<dbReference type="OrthoDB" id="227596at2"/>
<evidence type="ECO:0000256" key="3">
    <source>
        <dbReference type="ARBA" id="ARBA00022553"/>
    </source>
</evidence>
<dbReference type="Gene3D" id="1.20.5.1930">
    <property type="match status" value="1"/>
</dbReference>
<feature type="transmembrane region" description="Helical" evidence="9">
    <location>
        <begin position="41"/>
        <end position="64"/>
    </location>
</feature>
<evidence type="ECO:0000256" key="2">
    <source>
        <dbReference type="ARBA" id="ARBA00012438"/>
    </source>
</evidence>
<evidence type="ECO:0000256" key="6">
    <source>
        <dbReference type="ARBA" id="ARBA00022777"/>
    </source>
</evidence>
<keyword evidence="6 11" id="KW-0418">Kinase</keyword>
<keyword evidence="12" id="KW-1185">Reference proteome</keyword>
<dbReference type="PANTHER" id="PTHR24421">
    <property type="entry name" value="NITRATE/NITRITE SENSOR PROTEIN NARX-RELATED"/>
    <property type="match status" value="1"/>
</dbReference>
<dbReference type="Gene3D" id="3.30.565.10">
    <property type="entry name" value="Histidine kinase-like ATPase, C-terminal domain"/>
    <property type="match status" value="1"/>
</dbReference>
<dbReference type="Proteomes" id="UP000290624">
    <property type="component" value="Unassembled WGS sequence"/>
</dbReference>
<feature type="transmembrane region" description="Helical" evidence="9">
    <location>
        <begin position="103"/>
        <end position="131"/>
    </location>
</feature>
<name>A0A4Q2EIN1_9ACTN</name>
<dbReference type="EC" id="2.7.13.3" evidence="2"/>
<evidence type="ECO:0000256" key="8">
    <source>
        <dbReference type="ARBA" id="ARBA00023012"/>
    </source>
</evidence>
<gene>
    <name evidence="11" type="ORF">C1706_05330</name>
</gene>
<keyword evidence="9" id="KW-0472">Membrane</keyword>
<dbReference type="EMBL" id="PPCV01000003">
    <property type="protein sequence ID" value="RXW32586.1"/>
    <property type="molecule type" value="Genomic_DNA"/>
</dbReference>
<evidence type="ECO:0000256" key="5">
    <source>
        <dbReference type="ARBA" id="ARBA00022741"/>
    </source>
</evidence>
<feature type="transmembrane region" description="Helical" evidence="9">
    <location>
        <begin position="76"/>
        <end position="97"/>
    </location>
</feature>
<dbReference type="GO" id="GO:0005524">
    <property type="term" value="F:ATP binding"/>
    <property type="evidence" value="ECO:0007669"/>
    <property type="project" value="UniProtKB-KW"/>
</dbReference>
<evidence type="ECO:0000313" key="12">
    <source>
        <dbReference type="Proteomes" id="UP000290624"/>
    </source>
</evidence>
<dbReference type="Pfam" id="PF07730">
    <property type="entry name" value="HisKA_3"/>
    <property type="match status" value="1"/>
</dbReference>
<evidence type="ECO:0000259" key="10">
    <source>
        <dbReference type="Pfam" id="PF07730"/>
    </source>
</evidence>
<protein>
    <recommendedName>
        <fullName evidence="2">histidine kinase</fullName>
        <ecNumber evidence="2">2.7.13.3</ecNumber>
    </recommendedName>
</protein>
<keyword evidence="9" id="KW-1133">Transmembrane helix</keyword>
<dbReference type="GO" id="GO:0000155">
    <property type="term" value="F:phosphorelay sensor kinase activity"/>
    <property type="evidence" value="ECO:0007669"/>
    <property type="project" value="InterPro"/>
</dbReference>
<comment type="caution">
    <text evidence="11">The sequence shown here is derived from an EMBL/GenBank/DDBJ whole genome shotgun (WGS) entry which is preliminary data.</text>
</comment>
<evidence type="ECO:0000256" key="7">
    <source>
        <dbReference type="ARBA" id="ARBA00022840"/>
    </source>
</evidence>
<organism evidence="11 12">
    <name type="scientific">Propioniciclava flava</name>
    <dbReference type="NCBI Taxonomy" id="2072026"/>
    <lineage>
        <taxon>Bacteria</taxon>
        <taxon>Bacillati</taxon>
        <taxon>Actinomycetota</taxon>
        <taxon>Actinomycetes</taxon>
        <taxon>Propionibacteriales</taxon>
        <taxon>Propionibacteriaceae</taxon>
        <taxon>Propioniciclava</taxon>
    </lineage>
</organism>
<evidence type="ECO:0000256" key="4">
    <source>
        <dbReference type="ARBA" id="ARBA00022679"/>
    </source>
</evidence>